<dbReference type="EMBL" id="JAEACU010000008">
    <property type="protein sequence ID" value="KAH7520699.1"/>
    <property type="molecule type" value="Genomic_DNA"/>
</dbReference>
<gene>
    <name evidence="1" type="ORF">FEM48_Zijuj08G0172900</name>
</gene>
<sequence length="139" mass="16694">MRIGKFLNYHWHDMLLVEYEGRLGLFSILQIELFMELWVMDESCAQNIRTNMYRSCTKSLIEKEPMVKYCDSAHFENDVVVLKHGYCYLKYFIYFKFDGYYCGLDMAEYECDTGPNDCFPFQSDFEPVKEQFDKVRVNL</sequence>
<proteinExistence type="predicted"/>
<accession>A0A978V0D3</accession>
<organism evidence="1 2">
    <name type="scientific">Ziziphus jujuba var. spinosa</name>
    <dbReference type="NCBI Taxonomy" id="714518"/>
    <lineage>
        <taxon>Eukaryota</taxon>
        <taxon>Viridiplantae</taxon>
        <taxon>Streptophyta</taxon>
        <taxon>Embryophyta</taxon>
        <taxon>Tracheophyta</taxon>
        <taxon>Spermatophyta</taxon>
        <taxon>Magnoliopsida</taxon>
        <taxon>eudicotyledons</taxon>
        <taxon>Gunneridae</taxon>
        <taxon>Pentapetalae</taxon>
        <taxon>rosids</taxon>
        <taxon>fabids</taxon>
        <taxon>Rosales</taxon>
        <taxon>Rhamnaceae</taxon>
        <taxon>Paliureae</taxon>
        <taxon>Ziziphus</taxon>
    </lineage>
</organism>
<dbReference type="Proteomes" id="UP000813462">
    <property type="component" value="Unassembled WGS sequence"/>
</dbReference>
<dbReference type="AlphaFoldDB" id="A0A978V0D3"/>
<name>A0A978V0D3_ZIZJJ</name>
<reference evidence="1" key="1">
    <citation type="journal article" date="2021" name="Front. Plant Sci.">
        <title>Chromosome-Scale Genome Assembly for Chinese Sour Jujube and Insights Into Its Genome Evolution and Domestication Signature.</title>
        <authorList>
            <person name="Shen L.-Y."/>
            <person name="Luo H."/>
            <person name="Wang X.-L."/>
            <person name="Wang X.-M."/>
            <person name="Qiu X.-J."/>
            <person name="Liu H."/>
            <person name="Zhou S.-S."/>
            <person name="Jia K.-H."/>
            <person name="Nie S."/>
            <person name="Bao Y.-T."/>
            <person name="Zhang R.-G."/>
            <person name="Yun Q.-Z."/>
            <person name="Chai Y.-H."/>
            <person name="Lu J.-Y."/>
            <person name="Li Y."/>
            <person name="Zhao S.-W."/>
            <person name="Mao J.-F."/>
            <person name="Jia S.-G."/>
            <person name="Mao Y.-M."/>
        </authorList>
    </citation>
    <scope>NUCLEOTIDE SEQUENCE</scope>
    <source>
        <strain evidence="1">AT0</strain>
        <tissue evidence="1">Leaf</tissue>
    </source>
</reference>
<evidence type="ECO:0000313" key="1">
    <source>
        <dbReference type="EMBL" id="KAH7520699.1"/>
    </source>
</evidence>
<evidence type="ECO:0000313" key="2">
    <source>
        <dbReference type="Proteomes" id="UP000813462"/>
    </source>
</evidence>
<comment type="caution">
    <text evidence="1">The sequence shown here is derived from an EMBL/GenBank/DDBJ whole genome shotgun (WGS) entry which is preliminary data.</text>
</comment>
<protein>
    <submittedName>
        <fullName evidence="1">Uncharacterized protein</fullName>
    </submittedName>
</protein>